<dbReference type="PROSITE" id="PS51257">
    <property type="entry name" value="PROKAR_LIPOPROTEIN"/>
    <property type="match status" value="1"/>
</dbReference>
<comment type="caution">
    <text evidence="2">The sequence shown here is derived from an EMBL/GenBank/DDBJ whole genome shotgun (WGS) entry which is preliminary data.</text>
</comment>
<dbReference type="AlphaFoldDB" id="A0A5M4FBA2"/>
<evidence type="ECO:0000313" key="2">
    <source>
        <dbReference type="EMBL" id="KAA1395539.1"/>
    </source>
</evidence>
<keyword evidence="1" id="KW-0732">Signal</keyword>
<dbReference type="Proteomes" id="UP000380867">
    <property type="component" value="Unassembled WGS sequence"/>
</dbReference>
<evidence type="ECO:0000313" key="3">
    <source>
        <dbReference type="Proteomes" id="UP000380867"/>
    </source>
</evidence>
<sequence length="198" mass="20854">MTLHPRLIHSLRTAAVVLVIGTGLAACDGGSDGPKPPIDSTLVDGKVCGLFDPDLVKSVIGHDEIKVRGTGIGDVTKRTDDTIDCDVVDDRRVASTIQVIVAEQPDASDHASTETMLTNELAGKTDCSQPASITELGPGYVCTREDGQVQLNVLLPKRLVRLSYQPGPDAKGDATATAVKLVKDVDANIDAYDKKHAG</sequence>
<protein>
    <recommendedName>
        <fullName evidence="4">DUF3558 domain-containing protein</fullName>
    </recommendedName>
</protein>
<keyword evidence="3" id="KW-1185">Reference proteome</keyword>
<dbReference type="RefSeq" id="WP_149690202.1">
    <property type="nucleotide sequence ID" value="NZ_SDPQ02000003.1"/>
</dbReference>
<name>A0A5M4FBA2_9ACTN</name>
<feature type="signal peptide" evidence="1">
    <location>
        <begin position="1"/>
        <end position="25"/>
    </location>
</feature>
<evidence type="ECO:0000256" key="1">
    <source>
        <dbReference type="SAM" id="SignalP"/>
    </source>
</evidence>
<gene>
    <name evidence="2" type="ORF">ESP70_015400</name>
</gene>
<accession>A0A5M4FBA2</accession>
<proteinExistence type="predicted"/>
<reference evidence="2" key="1">
    <citation type="submission" date="2019-09" db="EMBL/GenBank/DDBJ databases">
        <authorList>
            <person name="Li J."/>
        </authorList>
    </citation>
    <scope>NUCLEOTIDE SEQUENCE [LARGE SCALE GENOMIC DNA]</scope>
    <source>
        <strain evidence="2">JCM 14732</strain>
    </source>
</reference>
<evidence type="ECO:0008006" key="4">
    <source>
        <dbReference type="Google" id="ProtNLM"/>
    </source>
</evidence>
<dbReference type="EMBL" id="SDPQ02000003">
    <property type="protein sequence ID" value="KAA1395539.1"/>
    <property type="molecule type" value="Genomic_DNA"/>
</dbReference>
<organism evidence="2 3">
    <name type="scientific">Aeromicrobium ginsengisoli</name>
    <dbReference type="NCBI Taxonomy" id="363867"/>
    <lineage>
        <taxon>Bacteria</taxon>
        <taxon>Bacillati</taxon>
        <taxon>Actinomycetota</taxon>
        <taxon>Actinomycetes</taxon>
        <taxon>Propionibacteriales</taxon>
        <taxon>Nocardioidaceae</taxon>
        <taxon>Aeromicrobium</taxon>
    </lineage>
</organism>
<feature type="chain" id="PRO_5024379453" description="DUF3558 domain-containing protein" evidence="1">
    <location>
        <begin position="26"/>
        <end position="198"/>
    </location>
</feature>
<dbReference type="OrthoDB" id="9925523at2"/>